<evidence type="ECO:0000313" key="2">
    <source>
        <dbReference type="EMBL" id="KAF7361648.1"/>
    </source>
</evidence>
<proteinExistence type="predicted"/>
<protein>
    <submittedName>
        <fullName evidence="2">Uncharacterized protein</fullName>
    </submittedName>
</protein>
<sequence length="169" mass="18052">MARVVDQPKDVKSPQGPPAIPAMNPGPSYVAHAGSSSSPNPVVYHYDNPITGEHVASLLPPNHPEMICLQAGEHVPYTNYGLLGSPSVWVCASSTAESSAVAVDALLKTASALERLGSWTFVYTIVCYRFLLNMTVGLAELYARLRHRTGHVDTAVRITAPTERATAAL</sequence>
<gene>
    <name evidence="2" type="ORF">MVEN_00508200</name>
</gene>
<dbReference type="AlphaFoldDB" id="A0A8H7D7G6"/>
<comment type="caution">
    <text evidence="2">The sequence shown here is derived from an EMBL/GenBank/DDBJ whole genome shotgun (WGS) entry which is preliminary data.</text>
</comment>
<dbReference type="OrthoDB" id="2564984at2759"/>
<dbReference type="Proteomes" id="UP000620124">
    <property type="component" value="Unassembled WGS sequence"/>
</dbReference>
<evidence type="ECO:0000256" key="1">
    <source>
        <dbReference type="SAM" id="MobiDB-lite"/>
    </source>
</evidence>
<keyword evidence="3" id="KW-1185">Reference proteome</keyword>
<dbReference type="EMBL" id="JACAZI010000004">
    <property type="protein sequence ID" value="KAF7361648.1"/>
    <property type="molecule type" value="Genomic_DNA"/>
</dbReference>
<name>A0A8H7D7G6_9AGAR</name>
<accession>A0A8H7D7G6</accession>
<feature type="compositionally biased region" description="Basic and acidic residues" evidence="1">
    <location>
        <begin position="1"/>
        <end position="12"/>
    </location>
</feature>
<organism evidence="2 3">
    <name type="scientific">Mycena venus</name>
    <dbReference type="NCBI Taxonomy" id="2733690"/>
    <lineage>
        <taxon>Eukaryota</taxon>
        <taxon>Fungi</taxon>
        <taxon>Dikarya</taxon>
        <taxon>Basidiomycota</taxon>
        <taxon>Agaricomycotina</taxon>
        <taxon>Agaricomycetes</taxon>
        <taxon>Agaricomycetidae</taxon>
        <taxon>Agaricales</taxon>
        <taxon>Marasmiineae</taxon>
        <taxon>Mycenaceae</taxon>
        <taxon>Mycena</taxon>
    </lineage>
</organism>
<feature type="region of interest" description="Disordered" evidence="1">
    <location>
        <begin position="1"/>
        <end position="34"/>
    </location>
</feature>
<reference evidence="2" key="1">
    <citation type="submission" date="2020-05" db="EMBL/GenBank/DDBJ databases">
        <title>Mycena genomes resolve the evolution of fungal bioluminescence.</title>
        <authorList>
            <person name="Tsai I.J."/>
        </authorList>
    </citation>
    <scope>NUCLEOTIDE SEQUENCE</scope>
    <source>
        <strain evidence="2">CCC161011</strain>
    </source>
</reference>
<evidence type="ECO:0000313" key="3">
    <source>
        <dbReference type="Proteomes" id="UP000620124"/>
    </source>
</evidence>